<dbReference type="Proteomes" id="UP001379533">
    <property type="component" value="Chromosome"/>
</dbReference>
<reference evidence="2 3" key="1">
    <citation type="submission" date="2021-12" db="EMBL/GenBank/DDBJ databases">
        <title>Discovery of the Pendulisporaceae a myxobacterial family with distinct sporulation behavior and unique specialized metabolism.</title>
        <authorList>
            <person name="Garcia R."/>
            <person name="Popoff A."/>
            <person name="Bader C.D."/>
            <person name="Loehr J."/>
            <person name="Walesch S."/>
            <person name="Walt C."/>
            <person name="Boldt J."/>
            <person name="Bunk B."/>
            <person name="Haeckl F.J.F.P.J."/>
            <person name="Gunesch A.P."/>
            <person name="Birkelbach J."/>
            <person name="Nuebel U."/>
            <person name="Pietschmann T."/>
            <person name="Bach T."/>
            <person name="Mueller R."/>
        </authorList>
    </citation>
    <scope>NUCLEOTIDE SEQUENCE [LARGE SCALE GENOMIC DNA]</scope>
    <source>
        <strain evidence="2 3">MSr12523</strain>
    </source>
</reference>
<dbReference type="PANTHER" id="PTHR43316">
    <property type="entry name" value="HYDROLASE, HALOACID DELAHOGENASE-RELATED"/>
    <property type="match status" value="1"/>
</dbReference>
<organism evidence="2 3">
    <name type="scientific">Pendulispora brunnea</name>
    <dbReference type="NCBI Taxonomy" id="2905690"/>
    <lineage>
        <taxon>Bacteria</taxon>
        <taxon>Pseudomonadati</taxon>
        <taxon>Myxococcota</taxon>
        <taxon>Myxococcia</taxon>
        <taxon>Myxococcales</taxon>
        <taxon>Sorangiineae</taxon>
        <taxon>Pendulisporaceae</taxon>
        <taxon>Pendulispora</taxon>
    </lineage>
</organism>
<dbReference type="InterPro" id="IPR036412">
    <property type="entry name" value="HAD-like_sf"/>
</dbReference>
<evidence type="ECO:0000313" key="2">
    <source>
        <dbReference type="EMBL" id="WXA95450.1"/>
    </source>
</evidence>
<evidence type="ECO:0000256" key="1">
    <source>
        <dbReference type="ARBA" id="ARBA00022801"/>
    </source>
</evidence>
<sequence length="236" mass="26138">MIEMVAFDADDTLWHNESIFTVTQEKFLALMKPFVSSEGIEERLVATEIKNSKLFGYGIKAFMLSMIETAIELSEERVGARQIQEIIDAGRAMLSHPVDLLPGAADAVAKVSETHKVMLITKGDILDQESKLARSGLGDRFSAVEIVSEKRPATYERILTRLGIAPEKFLMVGNSLKSDVVPVLDIGGVGVHVPYHTTWAAERVEDEEAVRKRPRFHHIDSLAELPVLLSRLDAAT</sequence>
<dbReference type="InterPro" id="IPR051540">
    <property type="entry name" value="S-2-haloacid_dehalogenase"/>
</dbReference>
<dbReference type="PANTHER" id="PTHR43316:SF8">
    <property type="entry name" value="HAD FAMILY HYDROLASE"/>
    <property type="match status" value="1"/>
</dbReference>
<keyword evidence="3" id="KW-1185">Reference proteome</keyword>
<dbReference type="InterPro" id="IPR023198">
    <property type="entry name" value="PGP-like_dom2"/>
</dbReference>
<gene>
    <name evidence="2" type="ORF">LZC95_01170</name>
</gene>
<keyword evidence="1 2" id="KW-0378">Hydrolase</keyword>
<dbReference type="RefSeq" id="WP_394846057.1">
    <property type="nucleotide sequence ID" value="NZ_CP089982.1"/>
</dbReference>
<dbReference type="GO" id="GO:0016787">
    <property type="term" value="F:hydrolase activity"/>
    <property type="evidence" value="ECO:0007669"/>
    <property type="project" value="UniProtKB-KW"/>
</dbReference>
<name>A0ABZ2KEE2_9BACT</name>
<dbReference type="SFLD" id="SFLDG01129">
    <property type="entry name" value="C1.5:_HAD__Beta-PGM__Phosphata"/>
    <property type="match status" value="1"/>
</dbReference>
<evidence type="ECO:0000313" key="3">
    <source>
        <dbReference type="Proteomes" id="UP001379533"/>
    </source>
</evidence>
<dbReference type="InterPro" id="IPR023214">
    <property type="entry name" value="HAD_sf"/>
</dbReference>
<dbReference type="SFLD" id="SFLDS00003">
    <property type="entry name" value="Haloacid_Dehalogenase"/>
    <property type="match status" value="1"/>
</dbReference>
<dbReference type="Gene3D" id="3.40.50.1000">
    <property type="entry name" value="HAD superfamily/HAD-like"/>
    <property type="match status" value="1"/>
</dbReference>
<protein>
    <submittedName>
        <fullName evidence="2">HAD family hydrolase</fullName>
    </submittedName>
</protein>
<dbReference type="EMBL" id="CP089982">
    <property type="protein sequence ID" value="WXA95450.1"/>
    <property type="molecule type" value="Genomic_DNA"/>
</dbReference>
<accession>A0ABZ2KEE2</accession>
<dbReference type="Pfam" id="PF00702">
    <property type="entry name" value="Hydrolase"/>
    <property type="match status" value="1"/>
</dbReference>
<dbReference type="SUPFAM" id="SSF56784">
    <property type="entry name" value="HAD-like"/>
    <property type="match status" value="1"/>
</dbReference>
<dbReference type="Gene3D" id="1.10.150.240">
    <property type="entry name" value="Putative phosphatase, domain 2"/>
    <property type="match status" value="1"/>
</dbReference>
<proteinExistence type="predicted"/>